<dbReference type="AlphaFoldDB" id="A0A4R9BL53"/>
<feature type="domain" description="Transcription regulator PadR N-terminal" evidence="1">
    <location>
        <begin position="15"/>
        <end position="51"/>
    </location>
</feature>
<sequence length="77" mass="8643">METLLGCLAGRSQCLTYFEEQGLVDHVWEHEAAGPGRKVFALTARGKQELNLSIATWNSMNNTLATLRRNDRTHDVV</sequence>
<evidence type="ECO:0000313" key="3">
    <source>
        <dbReference type="Proteomes" id="UP000297626"/>
    </source>
</evidence>
<proteinExistence type="predicted"/>
<protein>
    <recommendedName>
        <fullName evidence="1">Transcription regulator PadR N-terminal domain-containing protein</fullName>
    </recommendedName>
</protein>
<dbReference type="EMBL" id="SOHN01000016">
    <property type="protein sequence ID" value="TFD86350.1"/>
    <property type="molecule type" value="Genomic_DNA"/>
</dbReference>
<name>A0A4R9BL53_9MICO</name>
<organism evidence="2 3">
    <name type="scientific">Cryobacterium serini</name>
    <dbReference type="NCBI Taxonomy" id="1259201"/>
    <lineage>
        <taxon>Bacteria</taxon>
        <taxon>Bacillati</taxon>
        <taxon>Actinomycetota</taxon>
        <taxon>Actinomycetes</taxon>
        <taxon>Micrococcales</taxon>
        <taxon>Microbacteriaceae</taxon>
        <taxon>Cryobacterium</taxon>
    </lineage>
</organism>
<dbReference type="InterPro" id="IPR036390">
    <property type="entry name" value="WH_DNA-bd_sf"/>
</dbReference>
<dbReference type="SUPFAM" id="SSF46785">
    <property type="entry name" value="Winged helix' DNA-binding domain"/>
    <property type="match status" value="1"/>
</dbReference>
<dbReference type="Proteomes" id="UP000297626">
    <property type="component" value="Unassembled WGS sequence"/>
</dbReference>
<keyword evidence="3" id="KW-1185">Reference proteome</keyword>
<evidence type="ECO:0000313" key="2">
    <source>
        <dbReference type="EMBL" id="TFD86350.1"/>
    </source>
</evidence>
<dbReference type="Gene3D" id="1.10.10.10">
    <property type="entry name" value="Winged helix-like DNA-binding domain superfamily/Winged helix DNA-binding domain"/>
    <property type="match status" value="1"/>
</dbReference>
<accession>A0A4R9BL53</accession>
<dbReference type="Pfam" id="PF03551">
    <property type="entry name" value="PadR"/>
    <property type="match status" value="1"/>
</dbReference>
<evidence type="ECO:0000259" key="1">
    <source>
        <dbReference type="Pfam" id="PF03551"/>
    </source>
</evidence>
<reference evidence="2 3" key="1">
    <citation type="submission" date="2019-03" db="EMBL/GenBank/DDBJ databases">
        <title>Genomics of glacier-inhabiting Cryobacterium strains.</title>
        <authorList>
            <person name="Liu Q."/>
            <person name="Xin Y.-H."/>
        </authorList>
    </citation>
    <scope>NUCLEOTIDE SEQUENCE [LARGE SCALE GENOMIC DNA]</scope>
    <source>
        <strain evidence="2 3">Sr54</strain>
    </source>
</reference>
<comment type="caution">
    <text evidence="2">The sequence shown here is derived from an EMBL/GenBank/DDBJ whole genome shotgun (WGS) entry which is preliminary data.</text>
</comment>
<dbReference type="InterPro" id="IPR036388">
    <property type="entry name" value="WH-like_DNA-bd_sf"/>
</dbReference>
<gene>
    <name evidence="2" type="ORF">E3T51_13705</name>
</gene>
<dbReference type="InterPro" id="IPR005149">
    <property type="entry name" value="Tscrpt_reg_PadR_N"/>
</dbReference>